<name>A0A4S8QDX0_9ACTN</name>
<protein>
    <submittedName>
        <fullName evidence="3">Hydrolase</fullName>
    </submittedName>
</protein>
<comment type="caution">
    <text evidence="3">The sequence shown here is derived from an EMBL/GenBank/DDBJ whole genome shotgun (WGS) entry which is preliminary data.</text>
</comment>
<dbReference type="SUPFAM" id="SSF49899">
    <property type="entry name" value="Concanavalin A-like lectins/glucanases"/>
    <property type="match status" value="1"/>
</dbReference>
<keyword evidence="1" id="KW-0732">Signal</keyword>
<organism evidence="3 4">
    <name type="scientific">Glycomyces buryatensis</name>
    <dbReference type="NCBI Taxonomy" id="2570927"/>
    <lineage>
        <taxon>Bacteria</taxon>
        <taxon>Bacillati</taxon>
        <taxon>Actinomycetota</taxon>
        <taxon>Actinomycetes</taxon>
        <taxon>Glycomycetales</taxon>
        <taxon>Glycomycetaceae</taxon>
        <taxon>Glycomyces</taxon>
    </lineage>
</organism>
<feature type="domain" description="Cip1-like core" evidence="2">
    <location>
        <begin position="55"/>
        <end position="260"/>
    </location>
</feature>
<dbReference type="GO" id="GO:0016787">
    <property type="term" value="F:hydrolase activity"/>
    <property type="evidence" value="ECO:0007669"/>
    <property type="project" value="UniProtKB-KW"/>
</dbReference>
<evidence type="ECO:0000256" key="1">
    <source>
        <dbReference type="SAM" id="SignalP"/>
    </source>
</evidence>
<accession>A0A4S8QDX0</accession>
<keyword evidence="4" id="KW-1185">Reference proteome</keyword>
<dbReference type="EMBL" id="STGY01000046">
    <property type="protein sequence ID" value="THV41292.1"/>
    <property type="molecule type" value="Genomic_DNA"/>
</dbReference>
<dbReference type="AlphaFoldDB" id="A0A4S8QDX0"/>
<sequence length="267" mass="28462">MRIRYPLGIAAALATASLSVVSIPALASTTAPAQTDPETEPVQVECPEGATCDGFEDQTGTTPGGEWTVGAENCTGTGTATVDTEVVNSGTNSIRIDGGATYCNHIFVGRALPADAQWFRVYLNHDTPQPATHTTMIAMQDTNDNDTDLRFGGQNSALQWNRESDDATLPAQSPAGVALSQELPVDTWTCVEFQVTGGNLSTWVDGELVEGLVVDGEPTPDVDQQWLSNSGWSPTLSDLRLGWESYGEDADTLWYDDVAFGPERLGC</sequence>
<dbReference type="Pfam" id="PF21340">
    <property type="entry name" value="Polysacc_lyase-like"/>
    <property type="match status" value="1"/>
</dbReference>
<feature type="chain" id="PRO_5020740560" evidence="1">
    <location>
        <begin position="28"/>
        <end position="267"/>
    </location>
</feature>
<dbReference type="Gene3D" id="2.60.120.200">
    <property type="match status" value="1"/>
</dbReference>
<evidence type="ECO:0000313" key="3">
    <source>
        <dbReference type="EMBL" id="THV41292.1"/>
    </source>
</evidence>
<dbReference type="OrthoDB" id="4817976at2"/>
<keyword evidence="3" id="KW-0378">Hydrolase</keyword>
<reference evidence="3 4" key="2">
    <citation type="submission" date="2019-05" db="EMBL/GenBank/DDBJ databases">
        <title>Glycomyces buryatensis sp. nov.</title>
        <authorList>
            <person name="Nikitina E."/>
        </authorList>
    </citation>
    <scope>NUCLEOTIDE SEQUENCE [LARGE SCALE GENOMIC DNA]</scope>
    <source>
        <strain evidence="3 4">18</strain>
    </source>
</reference>
<dbReference type="RefSeq" id="WP_136534794.1">
    <property type="nucleotide sequence ID" value="NZ_STGY01000046.1"/>
</dbReference>
<gene>
    <name evidence="3" type="ORF">FAB82_12045</name>
</gene>
<dbReference type="Proteomes" id="UP000308760">
    <property type="component" value="Unassembled WGS sequence"/>
</dbReference>
<reference evidence="4" key="1">
    <citation type="submission" date="2019-04" db="EMBL/GenBank/DDBJ databases">
        <title>Nocardioides xinjiangensis sp. nov.</title>
        <authorList>
            <person name="Liu S."/>
        </authorList>
    </citation>
    <scope>NUCLEOTIDE SEQUENCE [LARGE SCALE GENOMIC DNA]</scope>
    <source>
        <strain evidence="4">18</strain>
    </source>
</reference>
<dbReference type="InterPro" id="IPR013320">
    <property type="entry name" value="ConA-like_dom_sf"/>
</dbReference>
<evidence type="ECO:0000313" key="4">
    <source>
        <dbReference type="Proteomes" id="UP000308760"/>
    </source>
</evidence>
<feature type="signal peptide" evidence="1">
    <location>
        <begin position="1"/>
        <end position="27"/>
    </location>
</feature>
<proteinExistence type="predicted"/>
<evidence type="ECO:0000259" key="2">
    <source>
        <dbReference type="Pfam" id="PF21340"/>
    </source>
</evidence>
<dbReference type="InterPro" id="IPR048955">
    <property type="entry name" value="Cip1-like_core"/>
</dbReference>